<dbReference type="GO" id="GO:0003677">
    <property type="term" value="F:DNA binding"/>
    <property type="evidence" value="ECO:0007669"/>
    <property type="project" value="UniProtKB-KW"/>
</dbReference>
<dbReference type="Pfam" id="PF01420">
    <property type="entry name" value="Methylase_S"/>
    <property type="match status" value="2"/>
</dbReference>
<dbReference type="InterPro" id="IPR044946">
    <property type="entry name" value="Restrct_endonuc_typeI_TRD_sf"/>
</dbReference>
<name>U2GS27_9BACT</name>
<dbReference type="EMBL" id="ANNG01000019">
    <property type="protein sequence ID" value="ERJ28788.1"/>
    <property type="molecule type" value="Genomic_DNA"/>
</dbReference>
<dbReference type="PANTHER" id="PTHR42933:SF1">
    <property type="entry name" value="SITE-SPECIFIC DNA-METHYLTRANSFERASE (ADENINE-SPECIFIC)"/>
    <property type="match status" value="1"/>
</dbReference>
<dbReference type="InterPro" id="IPR051537">
    <property type="entry name" value="DNA_Adenine_Mtase"/>
</dbReference>
<dbReference type="AlphaFoldDB" id="U2GS27"/>
<dbReference type="GO" id="GO:0032259">
    <property type="term" value="P:methylation"/>
    <property type="evidence" value="ECO:0007669"/>
    <property type="project" value="UniProtKB-KW"/>
</dbReference>
<keyword evidence="5" id="KW-0808">Transferase</keyword>
<keyword evidence="6" id="KW-0949">S-adenosyl-L-methionine</keyword>
<dbReference type="GO" id="GO:0009307">
    <property type="term" value="P:DNA restriction-modification system"/>
    <property type="evidence" value="ECO:0007669"/>
    <property type="project" value="UniProtKB-KW"/>
</dbReference>
<sequence>MAIQSVEPNVAYMINSELKSYKLDIKMEQESLNSEIDNALQEYASKGGGKGGNKPDAKLLLQDKSLNFYPVLIEYKGYEDRLEKLDADGNVENRTTKNEPNFKNIKEYAVNGAIHYANALLHHTSYTDIIAIGVTGSKDNKGKLQTKIGVYYVSKSNLGIGQKVGDFSDLSFLKISNFDEFAKSLKYLNLSYDELEKIKQKREKEIDASLVKLNKDIYEKGIGENDRVYLVAASIIATLGIPGKVAPLEKHELKSSPEQGNTDGEILTRKIKAFLDCKNIPTDKKDLIIRTLSNTILSENINKVTNGETQLKRLFSKIVDDLGIYYKIGLTTDFTGKLFNQMYSWLGFSQDKQNDVVLTPSYVATLLVRLARVNKDSYVWDFATGSAGLLVAAMNEMIKDAKDNIKSPEEFKQKELKIKAEQLLGLEILPSIYMLAVLNMIMMGDGSSNILNKDSLSDFSGEYGFGNVKEKFPATAFVLNPPYSAPGNGMVFVETALSMMSKGYAAIIIQNSAGNGKAKEINKKILERNTLVASIKMPTDLFFGKSNVQTNIYVFKVGEKHEKDEMVKFIDFSKDGYTRSNRKKASNNLKDTDNAKERYDELVNLVRFGKSKLIIFSEDEYYEDTIDPNNGADWNKSRPVDTIPTLIDFKRTVGDYLSWEVLQILKKESPSKRTIISQRIANLENDFKAHGGKFKEYRIGDLFDVEKTWIYGKNKNYITRYDKPNINSVAVISGITTNNGVNYYTNDKLPQNEIFKECLTISTRGEYSGTVTYHSEKFVLANNILAMPMPNWSKRAQLFIATAINALNYGGYSNYPKKETLKQEKVILPTKGDKIDFLFMENFIEELEREYVKEKEQKYTKKFDACLAVTGLKNYELTDAEKSALTKFDEFSRRGGVAKKFKIGDLFLVVSNPQLNKESFHFSDNGEYPYFTRTVLNNGIAGYVDYLDEKHKINGNSLAVGMLGMQFFYMKKDFYAGQFTKTIYPKFDNFNKDIAQYFICWLNKKQNFYQSHLVRDFERLFNETKILLPISEDGKINYKFIKDFIKAIEKLVIKDVVLWADKKIEATKKVVNKAG</sequence>
<feature type="domain" description="DNA methylase adenine-specific" evidence="11">
    <location>
        <begin position="338"/>
        <end position="596"/>
    </location>
</feature>
<reference evidence="12 13" key="1">
    <citation type="journal article" date="2013" name="BMC Genomics">
        <title>Comparative genomics of Campylobacter concisus isolates reveals genetic diversity and provides insights into disease association.</title>
        <authorList>
            <person name="Deshpande N.P."/>
            <person name="Kaakoush N.O."/>
            <person name="Wilkins M.R."/>
            <person name="Mitchell H.M."/>
        </authorList>
    </citation>
    <scope>NUCLEOTIDE SEQUENCE [LARGE SCALE GENOMIC DNA]</scope>
    <source>
        <strain evidence="12 13">UNSWCS</strain>
    </source>
</reference>
<dbReference type="SUPFAM" id="SSF116734">
    <property type="entry name" value="DNA methylase specificity domain"/>
    <property type="match status" value="2"/>
</dbReference>
<evidence type="ECO:0000313" key="12">
    <source>
        <dbReference type="EMBL" id="ERJ28788.1"/>
    </source>
</evidence>
<organism evidence="12 13">
    <name type="scientific">Campylobacter concisus UNSWCS</name>
    <dbReference type="NCBI Taxonomy" id="1242968"/>
    <lineage>
        <taxon>Bacteria</taxon>
        <taxon>Pseudomonadati</taxon>
        <taxon>Campylobacterota</taxon>
        <taxon>Epsilonproteobacteria</taxon>
        <taxon>Campylobacterales</taxon>
        <taxon>Campylobacteraceae</taxon>
        <taxon>Campylobacter</taxon>
    </lineage>
</organism>
<evidence type="ECO:0000313" key="13">
    <source>
        <dbReference type="Proteomes" id="UP000016620"/>
    </source>
</evidence>
<comment type="similarity">
    <text evidence="2">Belongs to the type-I restriction system S methylase family.</text>
</comment>
<proteinExistence type="inferred from homology"/>
<evidence type="ECO:0000256" key="4">
    <source>
        <dbReference type="ARBA" id="ARBA00022603"/>
    </source>
</evidence>
<dbReference type="GO" id="GO:0008170">
    <property type="term" value="F:N-methyltransferase activity"/>
    <property type="evidence" value="ECO:0007669"/>
    <property type="project" value="InterPro"/>
</dbReference>
<dbReference type="InterPro" id="IPR003356">
    <property type="entry name" value="DNA_methylase_A-5"/>
</dbReference>
<dbReference type="InterPro" id="IPR029063">
    <property type="entry name" value="SAM-dependent_MTases_sf"/>
</dbReference>
<comment type="similarity">
    <text evidence="1">Belongs to the N(4)/N(6)-methyltransferase family.</text>
</comment>
<dbReference type="PATRIC" id="fig|1242968.3.peg.1174"/>
<evidence type="ECO:0000259" key="11">
    <source>
        <dbReference type="Pfam" id="PF02384"/>
    </source>
</evidence>
<evidence type="ECO:0000256" key="9">
    <source>
        <dbReference type="ARBA" id="ARBA00047942"/>
    </source>
</evidence>
<dbReference type="InterPro" id="IPR000055">
    <property type="entry name" value="Restrct_endonuc_typeI_TRD"/>
</dbReference>
<comment type="caution">
    <text evidence="12">The sequence shown here is derived from an EMBL/GenBank/DDBJ whole genome shotgun (WGS) entry which is preliminary data.</text>
</comment>
<dbReference type="Gene3D" id="3.90.220.20">
    <property type="entry name" value="DNA methylase specificity domains"/>
    <property type="match status" value="2"/>
</dbReference>
<dbReference type="Proteomes" id="UP000016620">
    <property type="component" value="Unassembled WGS sequence"/>
</dbReference>
<dbReference type="RefSeq" id="WP_021087673.1">
    <property type="nucleotide sequence ID" value="NZ_ANNG01000019.1"/>
</dbReference>
<evidence type="ECO:0000256" key="5">
    <source>
        <dbReference type="ARBA" id="ARBA00022679"/>
    </source>
</evidence>
<feature type="domain" description="Type I restriction modification DNA specificity" evidence="10">
    <location>
        <begin position="693"/>
        <end position="850"/>
    </location>
</feature>
<feature type="domain" description="Type I restriction modification DNA specificity" evidence="10">
    <location>
        <begin position="899"/>
        <end position="1052"/>
    </location>
</feature>
<dbReference type="EC" id="2.1.1.72" evidence="3"/>
<evidence type="ECO:0000256" key="2">
    <source>
        <dbReference type="ARBA" id="ARBA00010923"/>
    </source>
</evidence>
<dbReference type="SUPFAM" id="SSF53335">
    <property type="entry name" value="S-adenosyl-L-methionine-dependent methyltransferases"/>
    <property type="match status" value="1"/>
</dbReference>
<gene>
    <name evidence="12" type="ORF">UNSWCS_69</name>
</gene>
<keyword evidence="4" id="KW-0489">Methyltransferase</keyword>
<evidence type="ECO:0000256" key="3">
    <source>
        <dbReference type="ARBA" id="ARBA00011900"/>
    </source>
</evidence>
<evidence type="ECO:0000256" key="1">
    <source>
        <dbReference type="ARBA" id="ARBA00006594"/>
    </source>
</evidence>
<accession>U2GS27</accession>
<evidence type="ECO:0000256" key="8">
    <source>
        <dbReference type="ARBA" id="ARBA00023125"/>
    </source>
</evidence>
<keyword evidence="8" id="KW-0238">DNA-binding</keyword>
<dbReference type="Gene3D" id="3.40.50.150">
    <property type="entry name" value="Vaccinia Virus protein VP39"/>
    <property type="match status" value="1"/>
</dbReference>
<dbReference type="PANTHER" id="PTHR42933">
    <property type="entry name" value="SLR6095 PROTEIN"/>
    <property type="match status" value="1"/>
</dbReference>
<evidence type="ECO:0000259" key="10">
    <source>
        <dbReference type="Pfam" id="PF01420"/>
    </source>
</evidence>
<dbReference type="Pfam" id="PF02384">
    <property type="entry name" value="N6_Mtase"/>
    <property type="match status" value="1"/>
</dbReference>
<protein>
    <recommendedName>
        <fullName evidence="3">site-specific DNA-methyltransferase (adenine-specific)</fullName>
        <ecNumber evidence="3">2.1.1.72</ecNumber>
    </recommendedName>
</protein>
<keyword evidence="7" id="KW-0680">Restriction system</keyword>
<evidence type="ECO:0000256" key="7">
    <source>
        <dbReference type="ARBA" id="ARBA00022747"/>
    </source>
</evidence>
<evidence type="ECO:0000256" key="6">
    <source>
        <dbReference type="ARBA" id="ARBA00022691"/>
    </source>
</evidence>
<comment type="catalytic activity">
    <reaction evidence="9">
        <text>a 2'-deoxyadenosine in DNA + S-adenosyl-L-methionine = an N(6)-methyl-2'-deoxyadenosine in DNA + S-adenosyl-L-homocysteine + H(+)</text>
        <dbReference type="Rhea" id="RHEA:15197"/>
        <dbReference type="Rhea" id="RHEA-COMP:12418"/>
        <dbReference type="Rhea" id="RHEA-COMP:12419"/>
        <dbReference type="ChEBI" id="CHEBI:15378"/>
        <dbReference type="ChEBI" id="CHEBI:57856"/>
        <dbReference type="ChEBI" id="CHEBI:59789"/>
        <dbReference type="ChEBI" id="CHEBI:90615"/>
        <dbReference type="ChEBI" id="CHEBI:90616"/>
        <dbReference type="EC" id="2.1.1.72"/>
    </reaction>
</comment>
<dbReference type="GO" id="GO:0009007">
    <property type="term" value="F:site-specific DNA-methyltransferase (adenine-specific) activity"/>
    <property type="evidence" value="ECO:0007669"/>
    <property type="project" value="UniProtKB-EC"/>
</dbReference>